<proteinExistence type="predicted"/>
<keyword evidence="2" id="KW-1185">Reference proteome</keyword>
<dbReference type="AlphaFoldDB" id="A0A934QMU6"/>
<dbReference type="EMBL" id="JAENJH010000001">
    <property type="protein sequence ID" value="MBK1782686.1"/>
    <property type="molecule type" value="Genomic_DNA"/>
</dbReference>
<reference evidence="1" key="1">
    <citation type="submission" date="2020-12" db="EMBL/GenBank/DDBJ databases">
        <title>Prauserella sp. ASG 168, a novel actinomycete isolated from cave rock.</title>
        <authorList>
            <person name="Suriyachadkun C."/>
        </authorList>
    </citation>
    <scope>NUCLEOTIDE SEQUENCE</scope>
    <source>
        <strain evidence="1">ASG 168</strain>
    </source>
</reference>
<organism evidence="1 2">
    <name type="scientific">Prauserella cavernicola</name>
    <dbReference type="NCBI Taxonomy" id="2800127"/>
    <lineage>
        <taxon>Bacteria</taxon>
        <taxon>Bacillati</taxon>
        <taxon>Actinomycetota</taxon>
        <taxon>Actinomycetes</taxon>
        <taxon>Pseudonocardiales</taxon>
        <taxon>Pseudonocardiaceae</taxon>
        <taxon>Prauserella</taxon>
    </lineage>
</organism>
<comment type="caution">
    <text evidence="1">The sequence shown here is derived from an EMBL/GenBank/DDBJ whole genome shotgun (WGS) entry which is preliminary data.</text>
</comment>
<dbReference type="RefSeq" id="WP_200313432.1">
    <property type="nucleotide sequence ID" value="NZ_JAENJH010000001.1"/>
</dbReference>
<evidence type="ECO:0000313" key="1">
    <source>
        <dbReference type="EMBL" id="MBK1782686.1"/>
    </source>
</evidence>
<sequence length="80" mass="8771">LAVGEEEPPLLLLASAERLDQSVVTELKQTLQAHRGDTPVRLTLVTGRRERRYALDDYPVTVSSMLLGELKGIPGISCAR</sequence>
<evidence type="ECO:0000313" key="2">
    <source>
        <dbReference type="Proteomes" id="UP000635245"/>
    </source>
</evidence>
<feature type="non-terminal residue" evidence="1">
    <location>
        <position position="1"/>
    </location>
</feature>
<protein>
    <submittedName>
        <fullName evidence="1">Uncharacterized protein</fullName>
    </submittedName>
</protein>
<accession>A0A934QMU6</accession>
<gene>
    <name evidence="1" type="ORF">JHE00_00005</name>
</gene>
<name>A0A934QMU6_9PSEU</name>
<dbReference type="Proteomes" id="UP000635245">
    <property type="component" value="Unassembled WGS sequence"/>
</dbReference>